<name>A0A4Q2FAB7_STROR</name>
<evidence type="ECO:0000313" key="3">
    <source>
        <dbReference type="Proteomes" id="UP000289485"/>
    </source>
</evidence>
<dbReference type="InterPro" id="IPR042566">
    <property type="entry name" value="L1_C"/>
</dbReference>
<evidence type="ECO:0000313" key="2">
    <source>
        <dbReference type="EMBL" id="RXX16207.1"/>
    </source>
</evidence>
<evidence type="ECO:0000259" key="1">
    <source>
        <dbReference type="Pfam" id="PF17490"/>
    </source>
</evidence>
<dbReference type="AlphaFoldDB" id="A0A4Q2FAB7"/>
<feature type="domain" description="L1 transposable element dsRBD-like" evidence="1">
    <location>
        <begin position="6"/>
        <end position="44"/>
    </location>
</feature>
<protein>
    <recommendedName>
        <fullName evidence="1">L1 transposable element dsRBD-like domain-containing protein</fullName>
    </recommendedName>
</protein>
<dbReference type="Pfam" id="PF17490">
    <property type="entry name" value="Tnp_22_dsRBD"/>
    <property type="match status" value="1"/>
</dbReference>
<comment type="caution">
    <text evidence="2">The sequence shown here is derived from an EMBL/GenBank/DDBJ whole genome shotgun (WGS) entry which is preliminary data.</text>
</comment>
<dbReference type="EMBL" id="QEWJ01000171">
    <property type="protein sequence ID" value="RXX16207.1"/>
    <property type="molecule type" value="Genomic_DNA"/>
</dbReference>
<dbReference type="Proteomes" id="UP000289485">
    <property type="component" value="Unassembled WGS sequence"/>
</dbReference>
<organism evidence="2 3">
    <name type="scientific">Streptococcus oralis</name>
    <dbReference type="NCBI Taxonomy" id="1303"/>
    <lineage>
        <taxon>Bacteria</taxon>
        <taxon>Bacillati</taxon>
        <taxon>Bacillota</taxon>
        <taxon>Bacilli</taxon>
        <taxon>Lactobacillales</taxon>
        <taxon>Streptococcaceae</taxon>
        <taxon>Streptococcus</taxon>
    </lineage>
</organism>
<reference evidence="2 3" key="1">
    <citation type="submission" date="2018-05" db="EMBL/GenBank/DDBJ databases">
        <title>Streptococcus from otitis media.</title>
        <authorList>
            <person name="Wayes A.M."/>
            <person name="Jakubovics N.S."/>
        </authorList>
    </citation>
    <scope>NUCLEOTIDE SEQUENCE [LARGE SCALE GENOMIC DNA]</scope>
    <source>
        <strain evidence="2 3">NU43</strain>
    </source>
</reference>
<dbReference type="Gene3D" id="3.30.250.20">
    <property type="entry name" value="L1 transposable element, C-terminal domain"/>
    <property type="match status" value="1"/>
</dbReference>
<dbReference type="InterPro" id="IPR035300">
    <property type="entry name" value="L1_dsRBD"/>
</dbReference>
<sequence>MQNTEDKNFQPRLFYPVKMSFGYDREMKTSPDKQKLRECIMARPPTPITRNEQEGPHTWGKKERVYKALSKKTKRQIKSENYSYQNRLANT</sequence>
<gene>
    <name evidence="2" type="ORF">DF216_10865</name>
</gene>
<accession>A0A4Q2FAB7</accession>
<proteinExistence type="predicted"/>